<gene>
    <name evidence="2" type="ORF">GIV98</name>
</gene>
<protein>
    <recommendedName>
        <fullName evidence="4">Transmembrane protein</fullName>
    </recommendedName>
</protein>
<organism evidence="2 3">
    <name type="scientific">Grouper iridovirus</name>
    <dbReference type="NCBI Taxonomy" id="127569"/>
    <lineage>
        <taxon>Viruses</taxon>
        <taxon>Varidnaviria</taxon>
        <taxon>Bamfordvirae</taxon>
        <taxon>Nucleocytoviricota</taxon>
        <taxon>Megaviricetes</taxon>
        <taxon>Pimascovirales</taxon>
        <taxon>Pimascovirales incertae sedis</taxon>
        <taxon>Iridoviridae</taxon>
        <taxon>Alphairidovirinae</taxon>
        <taxon>Ranavirus</taxon>
        <taxon>Ranavirus epinephelus1</taxon>
        <taxon>Singapore grouper iridovirus</taxon>
    </lineage>
</organism>
<sequence>MSGVLTQENILKYSSAALVVVSVVIAAMMVSSHQESWRPIVVGGVMAASGYAAYTSWWANRT</sequence>
<accession>Q5GAB8</accession>
<reference evidence="2 3" key="1">
    <citation type="journal article" date="2005" name="J. Virol.">
        <title>Complete genome sequence of the grouper iridovirus and comparison of genomic organization with those of other iridoviruses.</title>
        <authorList>
            <person name="Tsai C.T."/>
            <person name="Ting J.W."/>
            <person name="Wu M.H."/>
            <person name="Wu M.F."/>
            <person name="Guo I.C."/>
            <person name="Chang C.Y."/>
        </authorList>
    </citation>
    <scope>NUCLEOTIDE SEQUENCE [LARGE SCALE GENOMIC DNA]</scope>
</reference>
<name>Q5GAB8_9VIRU</name>
<keyword evidence="1" id="KW-0472">Membrane</keyword>
<evidence type="ECO:0000256" key="1">
    <source>
        <dbReference type="SAM" id="Phobius"/>
    </source>
</evidence>
<evidence type="ECO:0000313" key="3">
    <source>
        <dbReference type="Proteomes" id="UP000102282"/>
    </source>
</evidence>
<keyword evidence="1" id="KW-0812">Transmembrane</keyword>
<proteinExistence type="predicted"/>
<evidence type="ECO:0008006" key="4">
    <source>
        <dbReference type="Google" id="ProtNLM"/>
    </source>
</evidence>
<feature type="transmembrane region" description="Helical" evidence="1">
    <location>
        <begin position="12"/>
        <end position="30"/>
    </location>
</feature>
<dbReference type="EMBL" id="AY666015">
    <property type="protein sequence ID" value="AAV91125.1"/>
    <property type="molecule type" value="Genomic_DNA"/>
</dbReference>
<evidence type="ECO:0000313" key="2">
    <source>
        <dbReference type="EMBL" id="AAV91125.1"/>
    </source>
</evidence>
<feature type="transmembrane region" description="Helical" evidence="1">
    <location>
        <begin position="37"/>
        <end position="59"/>
    </location>
</feature>
<dbReference type="Proteomes" id="UP000102282">
    <property type="component" value="Genome"/>
</dbReference>
<keyword evidence="1" id="KW-1133">Transmembrane helix</keyword>